<comment type="similarity">
    <text evidence="1 4">Belongs to the glycosyl hydrolase 26 family.</text>
</comment>
<feature type="active site" description="Nucleophile" evidence="4">
    <location>
        <position position="222"/>
    </location>
</feature>
<feature type="compositionally biased region" description="Gly residues" evidence="5">
    <location>
        <begin position="338"/>
        <end position="347"/>
    </location>
</feature>
<dbReference type="InterPro" id="IPR011049">
    <property type="entry name" value="Serralysin-like_metalloprot_C"/>
</dbReference>
<evidence type="ECO:0000256" key="2">
    <source>
        <dbReference type="ARBA" id="ARBA00022801"/>
    </source>
</evidence>
<dbReference type="Pfam" id="PF02156">
    <property type="entry name" value="Glyco_hydro_26"/>
    <property type="match status" value="1"/>
</dbReference>
<keyword evidence="8" id="KW-1185">Reference proteome</keyword>
<dbReference type="PANTHER" id="PTHR40079">
    <property type="entry name" value="MANNAN ENDO-1,4-BETA-MANNOSIDASE E-RELATED"/>
    <property type="match status" value="1"/>
</dbReference>
<reference evidence="7 8" key="1">
    <citation type="submission" date="2016-10" db="EMBL/GenBank/DDBJ databases">
        <title>Draft Genome sequence of Roseomonas sp. strain M3.</title>
        <authorList>
            <person name="Subhash Y."/>
            <person name="Lee S."/>
        </authorList>
    </citation>
    <scope>NUCLEOTIDE SEQUENCE [LARGE SCALE GENOMIC DNA]</scope>
    <source>
        <strain evidence="7 8">M3</strain>
    </source>
</reference>
<evidence type="ECO:0000256" key="3">
    <source>
        <dbReference type="ARBA" id="ARBA00023295"/>
    </source>
</evidence>
<proteinExistence type="inferred from homology"/>
<name>A0A1V2GZ06_9PROT</name>
<dbReference type="PANTHER" id="PTHR40079:SF4">
    <property type="entry name" value="GH26 DOMAIN-CONTAINING PROTEIN-RELATED"/>
    <property type="match status" value="1"/>
</dbReference>
<dbReference type="Gene3D" id="3.20.20.80">
    <property type="entry name" value="Glycosidases"/>
    <property type="match status" value="1"/>
</dbReference>
<evidence type="ECO:0000259" key="6">
    <source>
        <dbReference type="PROSITE" id="PS51764"/>
    </source>
</evidence>
<gene>
    <name evidence="7" type="ORF">BKE38_19225</name>
</gene>
<dbReference type="PROSITE" id="PS51764">
    <property type="entry name" value="GH26"/>
    <property type="match status" value="1"/>
</dbReference>
<organism evidence="7 8">
    <name type="scientific">Teichococcus deserti</name>
    <dbReference type="NCBI Taxonomy" id="1817963"/>
    <lineage>
        <taxon>Bacteria</taxon>
        <taxon>Pseudomonadati</taxon>
        <taxon>Pseudomonadota</taxon>
        <taxon>Alphaproteobacteria</taxon>
        <taxon>Acetobacterales</taxon>
        <taxon>Roseomonadaceae</taxon>
        <taxon>Roseomonas</taxon>
    </lineage>
</organism>
<feature type="compositionally biased region" description="Low complexity" evidence="5">
    <location>
        <begin position="325"/>
        <end position="337"/>
    </location>
</feature>
<dbReference type="GO" id="GO:0006080">
    <property type="term" value="P:substituted mannan metabolic process"/>
    <property type="evidence" value="ECO:0007669"/>
    <property type="project" value="InterPro"/>
</dbReference>
<dbReference type="EMBL" id="MLCO01000201">
    <property type="protein sequence ID" value="ONG50151.1"/>
    <property type="molecule type" value="Genomic_DNA"/>
</dbReference>
<dbReference type="Pfam" id="PF00353">
    <property type="entry name" value="HemolysinCabind"/>
    <property type="match status" value="4"/>
</dbReference>
<feature type="domain" description="GH26" evidence="6">
    <location>
        <begin position="1"/>
        <end position="287"/>
    </location>
</feature>
<evidence type="ECO:0000256" key="1">
    <source>
        <dbReference type="ARBA" id="ARBA00007754"/>
    </source>
</evidence>
<dbReference type="AlphaFoldDB" id="A0A1V2GZ06"/>
<comment type="caution">
    <text evidence="7">The sequence shown here is derived from an EMBL/GenBank/DDBJ whole genome shotgun (WGS) entry which is preliminary data.</text>
</comment>
<dbReference type="InterPro" id="IPR001343">
    <property type="entry name" value="Hemolysn_Ca-bd"/>
</dbReference>
<dbReference type="PRINTS" id="PR00313">
    <property type="entry name" value="CABNDNGRPT"/>
</dbReference>
<evidence type="ECO:0000313" key="8">
    <source>
        <dbReference type="Proteomes" id="UP000188879"/>
    </source>
</evidence>
<dbReference type="InterPro" id="IPR000805">
    <property type="entry name" value="Glyco_hydro_26"/>
</dbReference>
<feature type="active site" description="Proton donor" evidence="4">
    <location>
        <position position="112"/>
    </location>
</feature>
<evidence type="ECO:0000256" key="4">
    <source>
        <dbReference type="PROSITE-ProRule" id="PRU01100"/>
    </source>
</evidence>
<dbReference type="Gene3D" id="2.150.10.10">
    <property type="entry name" value="Serralysin-like metalloprotease, C-terminal"/>
    <property type="match status" value="3"/>
</dbReference>
<dbReference type="SUPFAM" id="SSF51445">
    <property type="entry name" value="(Trans)glycosidases"/>
    <property type="match status" value="1"/>
</dbReference>
<evidence type="ECO:0000313" key="7">
    <source>
        <dbReference type="EMBL" id="ONG50151.1"/>
    </source>
</evidence>
<dbReference type="OrthoDB" id="7230458at2"/>
<dbReference type="RefSeq" id="WP_083747690.1">
    <property type="nucleotide sequence ID" value="NZ_MLCO01000201.1"/>
</dbReference>
<protein>
    <recommendedName>
        <fullName evidence="6">GH26 domain-containing protein</fullName>
    </recommendedName>
</protein>
<keyword evidence="2 4" id="KW-0378">Hydrolase</keyword>
<dbReference type="SUPFAM" id="SSF51120">
    <property type="entry name" value="beta-Roll"/>
    <property type="match status" value="3"/>
</dbReference>
<dbReference type="GO" id="GO:0005509">
    <property type="term" value="F:calcium ion binding"/>
    <property type="evidence" value="ECO:0007669"/>
    <property type="project" value="InterPro"/>
</dbReference>
<accession>A0A1V2GZ06</accession>
<evidence type="ECO:0000256" key="5">
    <source>
        <dbReference type="SAM" id="MobiDB-lite"/>
    </source>
</evidence>
<dbReference type="InterPro" id="IPR022790">
    <property type="entry name" value="GH26_dom"/>
</dbReference>
<dbReference type="InterPro" id="IPR017853">
    <property type="entry name" value="GH"/>
</dbReference>
<feature type="compositionally biased region" description="Polar residues" evidence="5">
    <location>
        <begin position="308"/>
        <end position="323"/>
    </location>
</feature>
<dbReference type="Proteomes" id="UP000188879">
    <property type="component" value="Unassembled WGS sequence"/>
</dbReference>
<sequence length="741" mass="77075">MTIMGVYVGNSPAELASYEKWLGRDVDAVHGVVGMANWKDYVSSVDWMTKTLWKGIDNSILWSVPLMVTDGSASLKTAATGSYNNYYASVAKSLLASRAGDNDPIYIRTGWEFNGDWFAWNAIGKEQDFVGAFRQFVDSFRSVSSRFKFEWNVNYAEGGIDPAKAYPGDAYVDIVGMDFYWTPEYQGSDPTAAFNKIANAKYGLKWLESFAAAHGKPTAYSEWGINSNNAGEYLKLVKEWFSTHNVVYQSFWDYTMDKVTSLSDGSLPSAGSAFKDLFGHEDIGGGTTPAPTPTPTPTPTPGTDDNGLPTSGAWTKSITSGSGRDTMTGTDGNDLLTGNGGDTMSGGKGDDTYMVNSANDIVVEKAGQGIDTVSTWIDGYVLPDNVENLILTGTGWNSATGNGLANRIIGNDSANVLNGRGGNDVLTGNGGNDTFVIAKGEGNDVITDFKAGTGAGDVLKLDGFGFKDFAAVKAAAAQSGSDLVINLGDSQTVTLQNVKLASLVADDVSLVNIKAGAAAPVAPATPATPTTPAAPATSPVNLAVSGATTKSFWSGAGADTMNGTDGNDLITASGGDTMVGGKGDDTYVVNSLADKIVEKAGEGVDTVTTWIHGYVLPDNVENFILTGNGWNSATGNALANRITGNDSANVIDGKGGADLLTGMGGNDTFVIAKGQGGDVITDFQLHNGGANGDLLQLKGFGAGATLTNDGNVFTIHAADGSTDTVTLLGVTKLAAADYVFV</sequence>
<feature type="compositionally biased region" description="Pro residues" evidence="5">
    <location>
        <begin position="290"/>
        <end position="300"/>
    </location>
</feature>
<keyword evidence="3 4" id="KW-0326">Glycosidase</keyword>
<feature type="region of interest" description="Disordered" evidence="5">
    <location>
        <begin position="278"/>
        <end position="351"/>
    </location>
</feature>
<dbReference type="GO" id="GO:0016985">
    <property type="term" value="F:mannan endo-1,4-beta-mannosidase activity"/>
    <property type="evidence" value="ECO:0007669"/>
    <property type="project" value="InterPro"/>
</dbReference>